<keyword evidence="1" id="KW-0812">Transmembrane</keyword>
<reference evidence="3" key="1">
    <citation type="submission" date="2011-08" db="EMBL/GenBank/DDBJ databases">
        <authorList>
            <person name="Rombauts S."/>
        </authorList>
    </citation>
    <scope>NUCLEOTIDE SEQUENCE</scope>
    <source>
        <strain evidence="3">London</strain>
    </source>
</reference>
<dbReference type="Proteomes" id="UP000015104">
    <property type="component" value="Unassembled WGS sequence"/>
</dbReference>
<feature type="transmembrane region" description="Helical" evidence="1">
    <location>
        <begin position="377"/>
        <end position="395"/>
    </location>
</feature>
<evidence type="ECO:0000256" key="1">
    <source>
        <dbReference type="SAM" id="Phobius"/>
    </source>
</evidence>
<dbReference type="AlphaFoldDB" id="A0A158P520"/>
<feature type="transmembrane region" description="Helical" evidence="1">
    <location>
        <begin position="253"/>
        <end position="274"/>
    </location>
</feature>
<keyword evidence="1" id="KW-0472">Membrane</keyword>
<evidence type="ECO:0000313" key="2">
    <source>
        <dbReference type="EnsemblMetazoa" id="tetur11g06470.1"/>
    </source>
</evidence>
<feature type="transmembrane region" description="Helical" evidence="1">
    <location>
        <begin position="189"/>
        <end position="207"/>
    </location>
</feature>
<feature type="transmembrane region" description="Helical" evidence="1">
    <location>
        <begin position="74"/>
        <end position="92"/>
    </location>
</feature>
<sequence length="401" mass="47150">MDRDKNYTLFICSMLRFLTIEQNELNFKAINQTSNCDSFAFLVFTLLLILFINLIYLCLRIALIESQFLHYVELIRTLLCIIQLIIICRQRFHWINLLMFLKNHNLPTNHSNLIYLTYLLITLIVIAIDCASWFVDQSDNYISIDDCFDFFFIPLKSHSLDLPYYLKLILVIFAIIFYSLIIHGTQLIMIIYTICVTNLTLNVISNFSTYMQSNLVDGGFQINGRLREKLFRIRLIVKKIDQLRRQFDDSLNWLPFVWILGHLFESFACLIEYLHSSSFTESTHVIHLTVFLRKWSLFSLTSFISIILSLMASQVKHNCLSIEEKIFQDSSEIIDLQSTAKSNVNLDEILFKMEITRWKQMISEPQSTRGINLMNQSFIPLIVNTLLPMVFILSYKKQLLM</sequence>
<evidence type="ECO:0000313" key="3">
    <source>
        <dbReference type="Proteomes" id="UP000015104"/>
    </source>
</evidence>
<reference evidence="2" key="2">
    <citation type="submission" date="2016-04" db="UniProtKB">
        <authorList>
            <consortium name="EnsemblMetazoa"/>
        </authorList>
    </citation>
    <scope>IDENTIFICATION</scope>
</reference>
<keyword evidence="3" id="KW-1185">Reference proteome</keyword>
<feature type="transmembrane region" description="Helical" evidence="1">
    <location>
        <begin position="295"/>
        <end position="315"/>
    </location>
</feature>
<feature type="transmembrane region" description="Helical" evidence="1">
    <location>
        <begin position="39"/>
        <end position="62"/>
    </location>
</feature>
<feature type="transmembrane region" description="Helical" evidence="1">
    <location>
        <begin position="113"/>
        <end position="135"/>
    </location>
</feature>
<keyword evidence="1" id="KW-1133">Transmembrane helix</keyword>
<name>A0A158P520_TETUR</name>
<organism evidence="2 3">
    <name type="scientific">Tetranychus urticae</name>
    <name type="common">Two-spotted spider mite</name>
    <dbReference type="NCBI Taxonomy" id="32264"/>
    <lineage>
        <taxon>Eukaryota</taxon>
        <taxon>Metazoa</taxon>
        <taxon>Ecdysozoa</taxon>
        <taxon>Arthropoda</taxon>
        <taxon>Chelicerata</taxon>
        <taxon>Arachnida</taxon>
        <taxon>Acari</taxon>
        <taxon>Acariformes</taxon>
        <taxon>Trombidiformes</taxon>
        <taxon>Prostigmata</taxon>
        <taxon>Eleutherengona</taxon>
        <taxon>Raphignathae</taxon>
        <taxon>Tetranychoidea</taxon>
        <taxon>Tetranychidae</taxon>
        <taxon>Tetranychus</taxon>
    </lineage>
</organism>
<accession>A0A158P520</accession>
<proteinExistence type="predicted"/>
<protein>
    <submittedName>
        <fullName evidence="2">Uncharacterized protein</fullName>
    </submittedName>
</protein>
<feature type="transmembrane region" description="Helical" evidence="1">
    <location>
        <begin position="164"/>
        <end position="182"/>
    </location>
</feature>
<dbReference type="EMBL" id="CAEY01000065">
    <property type="status" value="NOT_ANNOTATED_CDS"/>
    <property type="molecule type" value="Genomic_DNA"/>
</dbReference>
<dbReference type="EnsemblMetazoa" id="tetur11g06470.1">
    <property type="protein sequence ID" value="tetur11g06470.1"/>
    <property type="gene ID" value="tetur11g06470"/>
</dbReference>